<accession>A0A1Z1W5A0</accession>
<sequence length="58" mass="6223">MGLFSRSRANEAFEPPEGGGYPVVDPHGNVSSWHATKAAAKDEAERLNQAMDAANNDH</sequence>
<evidence type="ECO:0000313" key="2">
    <source>
        <dbReference type="EMBL" id="ARX81549.1"/>
    </source>
</evidence>
<evidence type="ECO:0000256" key="1">
    <source>
        <dbReference type="SAM" id="MobiDB-lite"/>
    </source>
</evidence>
<feature type="region of interest" description="Disordered" evidence="1">
    <location>
        <begin position="39"/>
        <end position="58"/>
    </location>
</feature>
<feature type="region of interest" description="Disordered" evidence="1">
    <location>
        <begin position="1"/>
        <end position="28"/>
    </location>
</feature>
<dbReference type="Proteomes" id="UP000195880">
    <property type="component" value="Chromosome"/>
</dbReference>
<gene>
    <name evidence="2" type="ORF">SMD44_00947</name>
</gene>
<keyword evidence="3" id="KW-1185">Reference proteome</keyword>
<dbReference type="OrthoDB" id="4297606at2"/>
<evidence type="ECO:0000313" key="3">
    <source>
        <dbReference type="Proteomes" id="UP000195880"/>
    </source>
</evidence>
<dbReference type="KEGG" id="salf:SMD44_00947"/>
<protein>
    <submittedName>
        <fullName evidence="2">Uncharacterized protein</fullName>
    </submittedName>
</protein>
<dbReference type="EMBL" id="CP021748">
    <property type="protein sequence ID" value="ARX81549.1"/>
    <property type="molecule type" value="Genomic_DNA"/>
</dbReference>
<name>A0A1Z1W5A0_9ACTN</name>
<organism evidence="2 3">
    <name type="scientific">Streptomyces alboflavus</name>
    <dbReference type="NCBI Taxonomy" id="67267"/>
    <lineage>
        <taxon>Bacteria</taxon>
        <taxon>Bacillati</taxon>
        <taxon>Actinomycetota</taxon>
        <taxon>Actinomycetes</taxon>
        <taxon>Kitasatosporales</taxon>
        <taxon>Streptomycetaceae</taxon>
        <taxon>Streptomyces</taxon>
    </lineage>
</organism>
<proteinExistence type="predicted"/>
<dbReference type="RefSeq" id="WP_159399511.1">
    <property type="nucleotide sequence ID" value="NZ_CP021748.1"/>
</dbReference>
<reference evidence="2 3" key="1">
    <citation type="submission" date="2017-05" db="EMBL/GenBank/DDBJ databases">
        <title>Streptomyces alboflavus Genome sequencing and assembly.</title>
        <authorList>
            <person name="Wang Y."/>
            <person name="Du B."/>
            <person name="Ding Y."/>
            <person name="Liu H."/>
            <person name="Hou Q."/>
            <person name="Liu K."/>
            <person name="Wang C."/>
            <person name="Yao L."/>
        </authorList>
    </citation>
    <scope>NUCLEOTIDE SEQUENCE [LARGE SCALE GENOMIC DNA]</scope>
    <source>
        <strain evidence="2 3">MDJK44</strain>
    </source>
</reference>
<dbReference type="AlphaFoldDB" id="A0A1Z1W5A0"/>